<dbReference type="InterPro" id="IPR002018">
    <property type="entry name" value="CarbesteraseB"/>
</dbReference>
<evidence type="ECO:0000313" key="7">
    <source>
        <dbReference type="Proteomes" id="UP000772196"/>
    </source>
</evidence>
<keyword evidence="3 4" id="KW-0378">Hydrolase</keyword>
<dbReference type="InterPro" id="IPR050309">
    <property type="entry name" value="Type-B_Carboxylest/Lipase"/>
</dbReference>
<dbReference type="SUPFAM" id="SSF53474">
    <property type="entry name" value="alpha/beta-Hydrolases"/>
    <property type="match status" value="1"/>
</dbReference>
<gene>
    <name evidence="6" type="ORF">HFV08_27140</name>
</gene>
<name>A0ABX1H934_9ACTN</name>
<dbReference type="EMBL" id="JAAWWP010000022">
    <property type="protein sequence ID" value="NKI44852.1"/>
    <property type="molecule type" value="Genomic_DNA"/>
</dbReference>
<evidence type="ECO:0000256" key="2">
    <source>
        <dbReference type="ARBA" id="ARBA00010515"/>
    </source>
</evidence>
<dbReference type="PROSITE" id="PS00122">
    <property type="entry name" value="CARBOXYLESTERASE_B_1"/>
    <property type="match status" value="1"/>
</dbReference>
<comment type="similarity">
    <text evidence="2">Belongs to the 'GDXG' lipolytic enzyme family.</text>
</comment>
<reference evidence="6 7" key="1">
    <citation type="submission" date="2020-04" db="EMBL/GenBank/DDBJ databases">
        <title>Phylogenetic Diversity and Antibacterial Activity against Ralstonia solanacearum of Endophytic Actinomycete Isolated from Moss.</title>
        <authorList>
            <person name="Zhuang X."/>
        </authorList>
    </citation>
    <scope>NUCLEOTIDE SEQUENCE [LARGE SCALE GENOMIC DNA]</scope>
    <source>
        <strain evidence="6 7">LD120</strain>
    </source>
</reference>
<dbReference type="InterPro" id="IPR002168">
    <property type="entry name" value="Lipase_GDXG_HIS_AS"/>
</dbReference>
<dbReference type="PANTHER" id="PTHR11559">
    <property type="entry name" value="CARBOXYLESTERASE"/>
    <property type="match status" value="1"/>
</dbReference>
<dbReference type="PROSITE" id="PS01173">
    <property type="entry name" value="LIPASE_GDXG_HIS"/>
    <property type="match status" value="1"/>
</dbReference>
<organism evidence="6 7">
    <name type="scientific">Streptomyces physcomitrii</name>
    <dbReference type="NCBI Taxonomy" id="2724184"/>
    <lineage>
        <taxon>Bacteria</taxon>
        <taxon>Bacillati</taxon>
        <taxon>Actinomycetota</taxon>
        <taxon>Actinomycetes</taxon>
        <taxon>Kitasatosporales</taxon>
        <taxon>Streptomycetaceae</taxon>
        <taxon>Streptomyces</taxon>
    </lineage>
</organism>
<dbReference type="Proteomes" id="UP000772196">
    <property type="component" value="Unassembled WGS sequence"/>
</dbReference>
<keyword evidence="7" id="KW-1185">Reference proteome</keyword>
<protein>
    <recommendedName>
        <fullName evidence="4">Carboxylic ester hydrolase</fullName>
        <ecNumber evidence="4">3.1.1.-</ecNumber>
    </recommendedName>
</protein>
<evidence type="ECO:0000259" key="5">
    <source>
        <dbReference type="Pfam" id="PF00135"/>
    </source>
</evidence>
<dbReference type="Gene3D" id="3.40.50.1820">
    <property type="entry name" value="alpha/beta hydrolase"/>
    <property type="match status" value="1"/>
</dbReference>
<evidence type="ECO:0000256" key="4">
    <source>
        <dbReference type="RuleBase" id="RU361235"/>
    </source>
</evidence>
<dbReference type="InterPro" id="IPR029058">
    <property type="entry name" value="AB_hydrolase_fold"/>
</dbReference>
<comment type="similarity">
    <text evidence="1 4">Belongs to the type-B carboxylesterase/lipase family.</text>
</comment>
<dbReference type="Pfam" id="PF00135">
    <property type="entry name" value="COesterase"/>
    <property type="match status" value="1"/>
</dbReference>
<sequence length="497" mass="52177">MTQQPVVSTAYGSVRGTLAEGEVAAFKGIPYAAPPVGALRFRPPEPPARWGGVREAGAYGPTAPKAPYAPPLDALLPEVDIPGDDFLNLNVWTPDTGGRLPVMVWVHGGGFVNGSGSAPVYDGTRFALHGVVLVTLNYRLGADGFLYLGDGASPNLGLLDQIAALEWVAGNIAAFGGDPGQVTVFGESAGAMSIGALLATERAAGLFHRAVLQSGAAHHVLTPDTAHRLGRHLAELLGVEPTRQALAAVPTGELVLAQRELRGLTVADPERWGEAALNLMPFEPVVDGALLPTAPHAAIAAGAGAGVDLLLGSNSDEFRLFLTPNGVLDQVTDAALHRATAAYGLDPEEALAVYRAARPGATPGELLAAVATDWFYRIPAVRLAEARTAHRAASAHLYEFAWRPPTYGGRLGACHAAEIPFVFDNLQEGSFAGILGTEPPGQLAEAMHRAWVSFATTGDPGWAPYDTATRPVMRFDTAPELVHDPRGAERALWEGRR</sequence>
<comment type="caution">
    <text evidence="6">The sequence shown here is derived from an EMBL/GenBank/DDBJ whole genome shotgun (WGS) entry which is preliminary data.</text>
</comment>
<proteinExistence type="inferred from homology"/>
<dbReference type="EC" id="3.1.1.-" evidence="4"/>
<evidence type="ECO:0000313" key="6">
    <source>
        <dbReference type="EMBL" id="NKI44852.1"/>
    </source>
</evidence>
<feature type="domain" description="Carboxylesterase type B" evidence="5">
    <location>
        <begin position="3"/>
        <end position="481"/>
    </location>
</feature>
<dbReference type="InterPro" id="IPR019826">
    <property type="entry name" value="Carboxylesterase_B_AS"/>
</dbReference>
<accession>A0ABX1H934</accession>
<evidence type="ECO:0000256" key="1">
    <source>
        <dbReference type="ARBA" id="ARBA00005964"/>
    </source>
</evidence>
<evidence type="ECO:0000256" key="3">
    <source>
        <dbReference type="ARBA" id="ARBA00022801"/>
    </source>
</evidence>